<evidence type="ECO:0000256" key="1">
    <source>
        <dbReference type="SAM" id="SignalP"/>
    </source>
</evidence>
<accession>A0A0C2CVP9</accession>
<protein>
    <submittedName>
        <fullName evidence="2">Uncharacterized protein</fullName>
    </submittedName>
</protein>
<keyword evidence="3" id="KW-1185">Reference proteome</keyword>
<feature type="signal peptide" evidence="1">
    <location>
        <begin position="1"/>
        <end position="26"/>
    </location>
</feature>
<evidence type="ECO:0000313" key="2">
    <source>
        <dbReference type="EMBL" id="KIH60963.1"/>
    </source>
</evidence>
<dbReference type="AlphaFoldDB" id="A0A0C2CVP9"/>
<evidence type="ECO:0000313" key="3">
    <source>
        <dbReference type="Proteomes" id="UP000054047"/>
    </source>
</evidence>
<organism evidence="2 3">
    <name type="scientific">Ancylostoma duodenale</name>
    <dbReference type="NCBI Taxonomy" id="51022"/>
    <lineage>
        <taxon>Eukaryota</taxon>
        <taxon>Metazoa</taxon>
        <taxon>Ecdysozoa</taxon>
        <taxon>Nematoda</taxon>
        <taxon>Chromadorea</taxon>
        <taxon>Rhabditida</taxon>
        <taxon>Rhabditina</taxon>
        <taxon>Rhabditomorpha</taxon>
        <taxon>Strongyloidea</taxon>
        <taxon>Ancylostomatidae</taxon>
        <taxon>Ancylostomatinae</taxon>
        <taxon>Ancylostoma</taxon>
    </lineage>
</organism>
<proteinExistence type="predicted"/>
<name>A0A0C2CVP9_9BILA</name>
<dbReference type="Proteomes" id="UP000054047">
    <property type="component" value="Unassembled WGS sequence"/>
</dbReference>
<reference evidence="2 3" key="1">
    <citation type="submission" date="2013-12" db="EMBL/GenBank/DDBJ databases">
        <title>Draft genome of the parsitic nematode Ancylostoma duodenale.</title>
        <authorList>
            <person name="Mitreva M."/>
        </authorList>
    </citation>
    <scope>NUCLEOTIDE SEQUENCE [LARGE SCALE GENOMIC DNA]</scope>
    <source>
        <strain evidence="2 3">Zhejiang</strain>
    </source>
</reference>
<dbReference type="EMBL" id="KN730492">
    <property type="protein sequence ID" value="KIH60963.1"/>
    <property type="molecule type" value="Genomic_DNA"/>
</dbReference>
<dbReference type="OrthoDB" id="5863679at2759"/>
<feature type="chain" id="PRO_5002146948" evidence="1">
    <location>
        <begin position="27"/>
        <end position="75"/>
    </location>
</feature>
<gene>
    <name evidence="2" type="ORF">ANCDUO_08771</name>
</gene>
<sequence>MKRLMYRFRFPDIVCIAIASLLNTLGTPGGALTDKESTEDTEGIDDHQYLYQVLIGDEASQIPEPALAAVSSRRL</sequence>
<keyword evidence="1" id="KW-0732">Signal</keyword>